<evidence type="ECO:0000313" key="2">
    <source>
        <dbReference type="EMBL" id="PIS14984.1"/>
    </source>
</evidence>
<gene>
    <name evidence="2" type="ORF">COT63_02370</name>
</gene>
<feature type="transmembrane region" description="Helical" evidence="1">
    <location>
        <begin position="14"/>
        <end position="31"/>
    </location>
</feature>
<evidence type="ECO:0000313" key="3">
    <source>
        <dbReference type="Proteomes" id="UP000231282"/>
    </source>
</evidence>
<dbReference type="AlphaFoldDB" id="A0A2H0WQQ0"/>
<evidence type="ECO:0000256" key="1">
    <source>
        <dbReference type="SAM" id="Phobius"/>
    </source>
</evidence>
<dbReference type="Proteomes" id="UP000231282">
    <property type="component" value="Unassembled WGS sequence"/>
</dbReference>
<keyword evidence="1" id="KW-0472">Membrane</keyword>
<keyword evidence="1" id="KW-0812">Transmembrane</keyword>
<keyword evidence="1" id="KW-1133">Transmembrane helix</keyword>
<comment type="caution">
    <text evidence="2">The sequence shown here is derived from an EMBL/GenBank/DDBJ whole genome shotgun (WGS) entry which is preliminary data.</text>
</comment>
<reference evidence="3" key="1">
    <citation type="submission" date="2017-09" db="EMBL/GenBank/DDBJ databases">
        <title>Depth-based differentiation of microbial function through sediment-hosted aquifers and enrichment of novel symbionts in the deep terrestrial subsurface.</title>
        <authorList>
            <person name="Probst A.J."/>
            <person name="Ladd B."/>
            <person name="Jarett J.K."/>
            <person name="Geller-Mcgrath D.E."/>
            <person name="Sieber C.M.K."/>
            <person name="Emerson J.B."/>
            <person name="Anantharaman K."/>
            <person name="Thomas B.C."/>
            <person name="Malmstrom R."/>
            <person name="Stieglmeier M."/>
            <person name="Klingl A."/>
            <person name="Woyke T."/>
            <person name="Ryan C.M."/>
            <person name="Banfield J.F."/>
        </authorList>
    </citation>
    <scope>NUCLEOTIDE SEQUENCE [LARGE SCALE GENOMIC DNA]</scope>
</reference>
<dbReference type="EMBL" id="PEZH01000047">
    <property type="protein sequence ID" value="PIS14984.1"/>
    <property type="molecule type" value="Genomic_DNA"/>
</dbReference>
<name>A0A2H0WQQ0_9BACT</name>
<proteinExistence type="predicted"/>
<protein>
    <submittedName>
        <fullName evidence="2">Uncharacterized protein</fullName>
    </submittedName>
</protein>
<organism evidence="2 3">
    <name type="scientific">Candidatus Shapirobacteria bacterium CG09_land_8_20_14_0_10_38_17</name>
    <dbReference type="NCBI Taxonomy" id="1974884"/>
    <lineage>
        <taxon>Bacteria</taxon>
        <taxon>Candidatus Shapironibacteriota</taxon>
    </lineage>
</organism>
<sequence length="128" mass="15246">MIYSLHKRNNIKRWLLIGIIILGIFWFYLLFNQVIKTYRPKNVLTQTTTIDFSKEILEQKHNIKINNIEEQPNMIRLILSNHIVVLLAKSKNIEKQIEALQLIINQDKMNDKQAKTIDLRFKNPIVSY</sequence>
<accession>A0A2H0WQQ0</accession>